<keyword evidence="2" id="KW-1133">Transmembrane helix</keyword>
<evidence type="ECO:0000313" key="4">
    <source>
        <dbReference type="Proteomes" id="UP000017131"/>
    </source>
</evidence>
<comment type="caution">
    <text evidence="3">The sequence shown here is derived from an EMBL/GenBank/DDBJ whole genome shotgun (WGS) entry which is preliminary data.</text>
</comment>
<dbReference type="Pfam" id="PF04531">
    <property type="entry name" value="Phage_holin_1"/>
    <property type="match status" value="1"/>
</dbReference>
<reference evidence="3 4" key="1">
    <citation type="journal article" date="2013" name="Genome Announc.">
        <title>Draft Genome Sequence of Staphylococcus simulans UMC-CNS-990, Isolated from a Case of Chronic Bovine Mastitis.</title>
        <authorList>
            <person name="Calcutt M.J."/>
            <person name="Foecking M.F."/>
            <person name="Hsieh H.Y."/>
            <person name="Perry J."/>
            <person name="Stewart G.C."/>
            <person name="Middleton J.R."/>
        </authorList>
    </citation>
    <scope>NUCLEOTIDE SEQUENCE [LARGE SCALE GENOMIC DNA]</scope>
    <source>
        <strain evidence="3 4">UMC-CNS-990</strain>
    </source>
</reference>
<gene>
    <name evidence="3" type="ORF">SSIM_04760</name>
</gene>
<name>A0ABN0PDZ8_STASI</name>
<dbReference type="NCBIfam" id="TIGR01598">
    <property type="entry name" value="holin_phiLC3"/>
    <property type="match status" value="1"/>
</dbReference>
<feature type="region of interest" description="Disordered" evidence="1">
    <location>
        <begin position="109"/>
        <end position="140"/>
    </location>
</feature>
<keyword evidence="2" id="KW-0812">Transmembrane</keyword>
<dbReference type="RefSeq" id="WP_023015274.1">
    <property type="nucleotide sequence ID" value="NZ_AXDY01000003.1"/>
</dbReference>
<evidence type="ECO:0000313" key="3">
    <source>
        <dbReference type="EMBL" id="ERS93848.1"/>
    </source>
</evidence>
<keyword evidence="4" id="KW-1185">Reference proteome</keyword>
<accession>A0ABN0PDZ8</accession>
<dbReference type="EMBL" id="AXDY01000003">
    <property type="protein sequence ID" value="ERS93848.1"/>
    <property type="molecule type" value="Genomic_DNA"/>
</dbReference>
<evidence type="ECO:0000256" key="1">
    <source>
        <dbReference type="SAM" id="MobiDB-lite"/>
    </source>
</evidence>
<proteinExistence type="predicted"/>
<sequence length="140" mass="15508">MNWKLRIKNKTTLTALIGTLLLFVKQISEFLGFDISTQLEQISALAGTVIALLVGLGVLTDPTTKGIKDSGIVQTYTKPRDSNNTDEMVQWQNQAHAPEVQQFRPKIYDTSQPFTDDSDEIGFDVNQYEHGGGSDDSNTD</sequence>
<keyword evidence="2" id="KW-0472">Membrane</keyword>
<feature type="transmembrane region" description="Helical" evidence="2">
    <location>
        <begin position="42"/>
        <end position="60"/>
    </location>
</feature>
<evidence type="ECO:0000256" key="2">
    <source>
        <dbReference type="SAM" id="Phobius"/>
    </source>
</evidence>
<organism evidence="3 4">
    <name type="scientific">Staphylococcus simulans UMC-CNS-990</name>
    <dbReference type="NCBI Taxonomy" id="1405498"/>
    <lineage>
        <taxon>Bacteria</taxon>
        <taxon>Bacillati</taxon>
        <taxon>Bacillota</taxon>
        <taxon>Bacilli</taxon>
        <taxon>Bacillales</taxon>
        <taxon>Staphylococcaceae</taxon>
        <taxon>Staphylococcus</taxon>
    </lineage>
</organism>
<dbReference type="Proteomes" id="UP000017131">
    <property type="component" value="Unassembled WGS sequence"/>
</dbReference>
<protein>
    <submittedName>
        <fullName evidence="3">Holin</fullName>
    </submittedName>
</protein>
<dbReference type="InterPro" id="IPR006485">
    <property type="entry name" value="Phage-like_holin"/>
</dbReference>